<evidence type="ECO:0000259" key="5">
    <source>
        <dbReference type="PROSITE" id="PS50089"/>
    </source>
</evidence>
<dbReference type="Gene3D" id="3.30.40.10">
    <property type="entry name" value="Zinc/RING finger domain, C3HC4 (zinc finger)"/>
    <property type="match status" value="1"/>
</dbReference>
<dbReference type="HOGENOM" id="CLU_013137_14_5_1"/>
<dbReference type="SUPFAM" id="SSF57850">
    <property type="entry name" value="RING/U-box"/>
    <property type="match status" value="1"/>
</dbReference>
<proteinExistence type="predicted"/>
<protein>
    <recommendedName>
        <fullName evidence="5">RING-type domain-containing protein</fullName>
    </recommendedName>
</protein>
<dbReference type="PROSITE" id="PS50089">
    <property type="entry name" value="ZF_RING_2"/>
    <property type="match status" value="1"/>
</dbReference>
<dbReference type="EMBL" id="EAAA01000819">
    <property type="status" value="NOT_ANNOTATED_CDS"/>
    <property type="molecule type" value="Genomic_DNA"/>
</dbReference>
<dbReference type="Proteomes" id="UP000008144">
    <property type="component" value="Chromosome 11"/>
</dbReference>
<dbReference type="PANTHER" id="PTHR25462:SF296">
    <property type="entry name" value="MEIOTIC P26, ISOFORM F"/>
    <property type="match status" value="1"/>
</dbReference>
<dbReference type="InterPro" id="IPR018957">
    <property type="entry name" value="Znf_C3HC4_RING-type"/>
</dbReference>
<feature type="domain" description="RING-type" evidence="5">
    <location>
        <begin position="11"/>
        <end position="51"/>
    </location>
</feature>
<accession>H2Y0V9</accession>
<keyword evidence="2 4" id="KW-0863">Zinc-finger</keyword>
<dbReference type="InterPro" id="IPR001841">
    <property type="entry name" value="Znf_RING"/>
</dbReference>
<reference evidence="7" key="1">
    <citation type="journal article" date="2002" name="Science">
        <title>The draft genome of Ciona intestinalis: insights into chordate and vertebrate origins.</title>
        <authorList>
            <person name="Dehal P."/>
            <person name="Satou Y."/>
            <person name="Campbell R.K."/>
            <person name="Chapman J."/>
            <person name="Degnan B."/>
            <person name="De Tomaso A."/>
            <person name="Davidson B."/>
            <person name="Di Gregorio A."/>
            <person name="Gelpke M."/>
            <person name="Goodstein D.M."/>
            <person name="Harafuji N."/>
            <person name="Hastings K.E."/>
            <person name="Ho I."/>
            <person name="Hotta K."/>
            <person name="Huang W."/>
            <person name="Kawashima T."/>
            <person name="Lemaire P."/>
            <person name="Martinez D."/>
            <person name="Meinertzhagen I.A."/>
            <person name="Necula S."/>
            <person name="Nonaka M."/>
            <person name="Putnam N."/>
            <person name="Rash S."/>
            <person name="Saiga H."/>
            <person name="Satake M."/>
            <person name="Terry A."/>
            <person name="Yamada L."/>
            <person name="Wang H.G."/>
            <person name="Awazu S."/>
            <person name="Azumi K."/>
            <person name="Boore J."/>
            <person name="Branno M."/>
            <person name="Chin-Bow S."/>
            <person name="DeSantis R."/>
            <person name="Doyle S."/>
            <person name="Francino P."/>
            <person name="Keys D.N."/>
            <person name="Haga S."/>
            <person name="Hayashi H."/>
            <person name="Hino K."/>
            <person name="Imai K.S."/>
            <person name="Inaba K."/>
            <person name="Kano S."/>
            <person name="Kobayashi K."/>
            <person name="Kobayashi M."/>
            <person name="Lee B.I."/>
            <person name="Makabe K.W."/>
            <person name="Manohar C."/>
            <person name="Matassi G."/>
            <person name="Medina M."/>
            <person name="Mochizuki Y."/>
            <person name="Mount S."/>
            <person name="Morishita T."/>
            <person name="Miura S."/>
            <person name="Nakayama A."/>
            <person name="Nishizaka S."/>
            <person name="Nomoto H."/>
            <person name="Ohta F."/>
            <person name="Oishi K."/>
            <person name="Rigoutsos I."/>
            <person name="Sano M."/>
            <person name="Sasaki A."/>
            <person name="Sasakura Y."/>
            <person name="Shoguchi E."/>
            <person name="Shin-i T."/>
            <person name="Spagnuolo A."/>
            <person name="Stainier D."/>
            <person name="Suzuki M.M."/>
            <person name="Tassy O."/>
            <person name="Takatori N."/>
            <person name="Tokuoka M."/>
            <person name="Yagi K."/>
            <person name="Yoshizaki F."/>
            <person name="Wada S."/>
            <person name="Zhang C."/>
            <person name="Hyatt P.D."/>
            <person name="Larimer F."/>
            <person name="Detter C."/>
            <person name="Doggett N."/>
            <person name="Glavina T."/>
            <person name="Hawkins T."/>
            <person name="Richardson P."/>
            <person name="Lucas S."/>
            <person name="Kohara Y."/>
            <person name="Levine M."/>
            <person name="Satoh N."/>
            <person name="Rokhsar D.S."/>
        </authorList>
    </citation>
    <scope>NUCLEOTIDE SEQUENCE [LARGE SCALE GENOMIC DNA]</scope>
</reference>
<dbReference type="SMART" id="SM00184">
    <property type="entry name" value="RING"/>
    <property type="match status" value="1"/>
</dbReference>
<dbReference type="GeneTree" id="ENSGT00940000168201"/>
<reference evidence="6" key="2">
    <citation type="journal article" date="2008" name="Genome Biol.">
        <title>Improved genome assembly and evidence-based global gene model set for the chordate Ciona intestinalis: new insight into intron and operon populations.</title>
        <authorList>
            <person name="Satou Y."/>
            <person name="Mineta K."/>
            <person name="Ogasawara M."/>
            <person name="Sasakura Y."/>
            <person name="Shoguchi E."/>
            <person name="Ueno K."/>
            <person name="Yamada L."/>
            <person name="Matsumoto J."/>
            <person name="Wasserscheid J."/>
            <person name="Dewar K."/>
            <person name="Wiley G.B."/>
            <person name="Macmil S.L."/>
            <person name="Roe B.A."/>
            <person name="Zeller R.W."/>
            <person name="Hastings K.E."/>
            <person name="Lemaire P."/>
            <person name="Lindquist E."/>
            <person name="Endo T."/>
            <person name="Hotta K."/>
            <person name="Inaba K."/>
        </authorList>
    </citation>
    <scope>NUCLEOTIDE SEQUENCE [LARGE SCALE GENOMIC DNA]</scope>
    <source>
        <strain evidence="6">wild type</strain>
    </source>
</reference>
<dbReference type="InterPro" id="IPR013083">
    <property type="entry name" value="Znf_RING/FYVE/PHD"/>
</dbReference>
<dbReference type="AlphaFoldDB" id="H2Y0V9"/>
<keyword evidence="1" id="KW-0479">Metal-binding</keyword>
<dbReference type="InParanoid" id="H2Y0V9"/>
<dbReference type="GO" id="GO:0008270">
    <property type="term" value="F:zinc ion binding"/>
    <property type="evidence" value="ECO:0007669"/>
    <property type="project" value="UniProtKB-KW"/>
</dbReference>
<dbReference type="Pfam" id="PF00097">
    <property type="entry name" value="zf-C3HC4"/>
    <property type="match status" value="1"/>
</dbReference>
<evidence type="ECO:0000313" key="6">
    <source>
        <dbReference type="Ensembl" id="ENSCINP00000035543.1"/>
    </source>
</evidence>
<dbReference type="InterPro" id="IPR047153">
    <property type="entry name" value="TRIM45/56/19-like"/>
</dbReference>
<reference evidence="6" key="3">
    <citation type="submission" date="2025-08" db="UniProtKB">
        <authorList>
            <consortium name="Ensembl"/>
        </authorList>
    </citation>
    <scope>IDENTIFICATION</scope>
</reference>
<evidence type="ECO:0000256" key="4">
    <source>
        <dbReference type="PROSITE-ProRule" id="PRU00175"/>
    </source>
</evidence>
<dbReference type="PANTHER" id="PTHR25462">
    <property type="entry name" value="BONUS, ISOFORM C-RELATED"/>
    <property type="match status" value="1"/>
</dbReference>
<dbReference type="Ensembl" id="ENSCINT00000030703.1">
    <property type="protein sequence ID" value="ENSCINP00000035543.1"/>
    <property type="gene ID" value="ENSCING00000018337.1"/>
</dbReference>
<name>H2Y0V9_CIOIN</name>
<keyword evidence="3" id="KW-0862">Zinc</keyword>
<sequence>MDKQLETLVTCAVCLDRFVHPKILPCQHTFCLKPCLQNLVIDKSIRCPHCRTIHKLPKRGLSDFPNNLTIVSILDFSPKPNSDIKICQECLKSNCATLLCQHCEKKLCETCLSVHSQQLIQGLMRSVNQVRRLFSKMSEMITELESRQIKSKTAGESVKTDIIKAIDRCIVQLTNRKKTLLGQVDLYVNAEGRQLKAEQENLEMELVNMSGHCENAEKKCQHFLDGTFKAN</sequence>
<evidence type="ECO:0000256" key="3">
    <source>
        <dbReference type="ARBA" id="ARBA00022833"/>
    </source>
</evidence>
<dbReference type="OMA" id="SGHCENA"/>
<keyword evidence="7" id="KW-1185">Reference proteome</keyword>
<organism evidence="6 7">
    <name type="scientific">Ciona intestinalis</name>
    <name type="common">Transparent sea squirt</name>
    <name type="synonym">Ascidia intestinalis</name>
    <dbReference type="NCBI Taxonomy" id="7719"/>
    <lineage>
        <taxon>Eukaryota</taxon>
        <taxon>Metazoa</taxon>
        <taxon>Chordata</taxon>
        <taxon>Tunicata</taxon>
        <taxon>Ascidiacea</taxon>
        <taxon>Phlebobranchia</taxon>
        <taxon>Cionidae</taxon>
        <taxon>Ciona</taxon>
    </lineage>
</organism>
<dbReference type="STRING" id="7719.ENSCINP00000035543"/>
<evidence type="ECO:0000256" key="1">
    <source>
        <dbReference type="ARBA" id="ARBA00022723"/>
    </source>
</evidence>
<reference evidence="6" key="4">
    <citation type="submission" date="2025-09" db="UniProtKB">
        <authorList>
            <consortium name="Ensembl"/>
        </authorList>
    </citation>
    <scope>IDENTIFICATION</scope>
</reference>
<evidence type="ECO:0000256" key="2">
    <source>
        <dbReference type="ARBA" id="ARBA00022771"/>
    </source>
</evidence>
<evidence type="ECO:0000313" key="7">
    <source>
        <dbReference type="Proteomes" id="UP000008144"/>
    </source>
</evidence>